<sequence>MNSLTNIEAAEKIIYLDALEYNERWGHRVIRGFGDPLVKQRLQDLFEERYPDDGPEVE</sequence>
<keyword evidence="2" id="KW-1185">Reference proteome</keyword>
<comment type="caution">
    <text evidence="1">The sequence shown here is derived from an EMBL/GenBank/DDBJ whole genome shotgun (WGS) entry which is preliminary data.</text>
</comment>
<accession>A0ABW3DCL5</accession>
<evidence type="ECO:0000313" key="1">
    <source>
        <dbReference type="EMBL" id="MFD0870276.1"/>
    </source>
</evidence>
<dbReference type="EMBL" id="JBHTIU010000042">
    <property type="protein sequence ID" value="MFD0870276.1"/>
    <property type="molecule type" value="Genomic_DNA"/>
</dbReference>
<dbReference type="Proteomes" id="UP001597120">
    <property type="component" value="Unassembled WGS sequence"/>
</dbReference>
<protein>
    <submittedName>
        <fullName evidence="1">Uncharacterized protein</fullName>
    </submittedName>
</protein>
<name>A0ABW3DCL5_9BACL</name>
<evidence type="ECO:0000313" key="2">
    <source>
        <dbReference type="Proteomes" id="UP001597120"/>
    </source>
</evidence>
<reference evidence="2" key="1">
    <citation type="journal article" date="2019" name="Int. J. Syst. Evol. Microbiol.">
        <title>The Global Catalogue of Microorganisms (GCM) 10K type strain sequencing project: providing services to taxonomists for standard genome sequencing and annotation.</title>
        <authorList>
            <consortium name="The Broad Institute Genomics Platform"/>
            <consortium name="The Broad Institute Genome Sequencing Center for Infectious Disease"/>
            <person name="Wu L."/>
            <person name="Ma J."/>
        </authorList>
    </citation>
    <scope>NUCLEOTIDE SEQUENCE [LARGE SCALE GENOMIC DNA]</scope>
    <source>
        <strain evidence="2">CCUG 57263</strain>
    </source>
</reference>
<organism evidence="1 2">
    <name type="scientific">Paenibacillus residui</name>
    <dbReference type="NCBI Taxonomy" id="629724"/>
    <lineage>
        <taxon>Bacteria</taxon>
        <taxon>Bacillati</taxon>
        <taxon>Bacillota</taxon>
        <taxon>Bacilli</taxon>
        <taxon>Bacillales</taxon>
        <taxon>Paenibacillaceae</taxon>
        <taxon>Paenibacillus</taxon>
    </lineage>
</organism>
<proteinExistence type="predicted"/>
<dbReference type="RefSeq" id="WP_186328543.1">
    <property type="nucleotide sequence ID" value="NZ_JBHTIU010000042.1"/>
</dbReference>
<gene>
    <name evidence="1" type="ORF">ACFQ03_14030</name>
</gene>